<keyword evidence="2" id="KW-1185">Reference proteome</keyword>
<name>A0A8X6RNK1_TRICX</name>
<sequence length="89" mass="10264">MTLKTHNLPKRRNQQDNQKAFVLRRDVVTVSEESQQQIPIQECIRTGKQLLKGPAGGGRSWFVAGPLHPRYRVRSRPKSVDFPDAEKRQ</sequence>
<dbReference type="Proteomes" id="UP000887159">
    <property type="component" value="Unassembled WGS sequence"/>
</dbReference>
<dbReference type="AlphaFoldDB" id="A0A8X6RNK1"/>
<gene>
    <name evidence="1" type="ORF">TNCV_2083941</name>
</gene>
<proteinExistence type="predicted"/>
<evidence type="ECO:0000313" key="1">
    <source>
        <dbReference type="EMBL" id="GFX95814.1"/>
    </source>
</evidence>
<reference evidence="1" key="1">
    <citation type="submission" date="2020-08" db="EMBL/GenBank/DDBJ databases">
        <title>Multicomponent nature underlies the extraordinary mechanical properties of spider dragline silk.</title>
        <authorList>
            <person name="Kono N."/>
            <person name="Nakamura H."/>
            <person name="Mori M."/>
            <person name="Yoshida Y."/>
            <person name="Ohtoshi R."/>
            <person name="Malay A.D."/>
            <person name="Moran D.A.P."/>
            <person name="Tomita M."/>
            <person name="Numata K."/>
            <person name="Arakawa K."/>
        </authorList>
    </citation>
    <scope>NUCLEOTIDE SEQUENCE</scope>
</reference>
<protein>
    <submittedName>
        <fullName evidence="1">Uncharacterized protein</fullName>
    </submittedName>
</protein>
<dbReference type="EMBL" id="BMAU01021189">
    <property type="protein sequence ID" value="GFX95814.1"/>
    <property type="molecule type" value="Genomic_DNA"/>
</dbReference>
<organism evidence="1 2">
    <name type="scientific">Trichonephila clavipes</name>
    <name type="common">Golden silk orbweaver</name>
    <name type="synonym">Nephila clavipes</name>
    <dbReference type="NCBI Taxonomy" id="2585209"/>
    <lineage>
        <taxon>Eukaryota</taxon>
        <taxon>Metazoa</taxon>
        <taxon>Ecdysozoa</taxon>
        <taxon>Arthropoda</taxon>
        <taxon>Chelicerata</taxon>
        <taxon>Arachnida</taxon>
        <taxon>Araneae</taxon>
        <taxon>Araneomorphae</taxon>
        <taxon>Entelegynae</taxon>
        <taxon>Araneoidea</taxon>
        <taxon>Nephilidae</taxon>
        <taxon>Trichonephila</taxon>
    </lineage>
</organism>
<comment type="caution">
    <text evidence="1">The sequence shown here is derived from an EMBL/GenBank/DDBJ whole genome shotgun (WGS) entry which is preliminary data.</text>
</comment>
<accession>A0A8X6RNK1</accession>
<evidence type="ECO:0000313" key="2">
    <source>
        <dbReference type="Proteomes" id="UP000887159"/>
    </source>
</evidence>